<dbReference type="Proteomes" id="UP000267027">
    <property type="component" value="Unassembled WGS sequence"/>
</dbReference>
<dbReference type="EMBL" id="UYYA01004651">
    <property type="protein sequence ID" value="VDM62847.1"/>
    <property type="molecule type" value="Genomic_DNA"/>
</dbReference>
<reference evidence="1 2" key="2">
    <citation type="submission" date="2018-11" db="EMBL/GenBank/DDBJ databases">
        <authorList>
            <consortium name="Pathogen Informatics"/>
        </authorList>
    </citation>
    <scope>NUCLEOTIDE SEQUENCE [LARGE SCALE GENOMIC DNA]</scope>
    <source>
        <strain evidence="1 2">Costa Rica</strain>
    </source>
</reference>
<evidence type="ECO:0000313" key="1">
    <source>
        <dbReference type="EMBL" id="VDM62847.1"/>
    </source>
</evidence>
<evidence type="ECO:0000313" key="2">
    <source>
        <dbReference type="Proteomes" id="UP000267027"/>
    </source>
</evidence>
<protein>
    <submittedName>
        <fullName evidence="1 3">Uncharacterized protein</fullName>
    </submittedName>
</protein>
<reference evidence="3" key="1">
    <citation type="submission" date="2017-02" db="UniProtKB">
        <authorList>
            <consortium name="WormBaseParasite"/>
        </authorList>
    </citation>
    <scope>IDENTIFICATION</scope>
</reference>
<evidence type="ECO:0000313" key="3">
    <source>
        <dbReference type="WBParaSite" id="ACOC_0001126101-mRNA-1"/>
    </source>
</evidence>
<dbReference type="AlphaFoldDB" id="A0A0R3PY18"/>
<keyword evidence="2" id="KW-1185">Reference proteome</keyword>
<organism evidence="3">
    <name type="scientific">Angiostrongylus costaricensis</name>
    <name type="common">Nematode worm</name>
    <dbReference type="NCBI Taxonomy" id="334426"/>
    <lineage>
        <taxon>Eukaryota</taxon>
        <taxon>Metazoa</taxon>
        <taxon>Ecdysozoa</taxon>
        <taxon>Nematoda</taxon>
        <taxon>Chromadorea</taxon>
        <taxon>Rhabditida</taxon>
        <taxon>Rhabditina</taxon>
        <taxon>Rhabditomorpha</taxon>
        <taxon>Strongyloidea</taxon>
        <taxon>Metastrongylidae</taxon>
        <taxon>Angiostrongylus</taxon>
    </lineage>
</organism>
<gene>
    <name evidence="1" type="ORF">ACOC_LOCUS11262</name>
</gene>
<sequence length="120" mass="13502">MMENGKTRSMDTKEMCERAHLVATLDCTLSLSLVNNHQPVVSLLGHVLEIELFAAMETTIKVDPEGMKTTRCDTSKNMDRHVPTQAICIHCWNTPPDNQTATEPVHESYHFNDDSCRTEG</sequence>
<name>A0A0R3PY18_ANGCS</name>
<proteinExistence type="predicted"/>
<accession>A0A0R3PY18</accession>
<dbReference type="WBParaSite" id="ACOC_0001126101-mRNA-1">
    <property type="protein sequence ID" value="ACOC_0001126101-mRNA-1"/>
    <property type="gene ID" value="ACOC_0001126101"/>
</dbReference>